<evidence type="ECO:0008006" key="5">
    <source>
        <dbReference type="Google" id="ProtNLM"/>
    </source>
</evidence>
<dbReference type="PANTHER" id="PTHR33607">
    <property type="entry name" value="ENDONUCLEASE-1"/>
    <property type="match status" value="1"/>
</dbReference>
<evidence type="ECO:0000256" key="2">
    <source>
        <dbReference type="ARBA" id="ARBA00022801"/>
    </source>
</evidence>
<organism evidence="3 4">
    <name type="scientific">Halobacillus andaensis</name>
    <dbReference type="NCBI Taxonomy" id="1176239"/>
    <lineage>
        <taxon>Bacteria</taxon>
        <taxon>Bacillati</taxon>
        <taxon>Bacillota</taxon>
        <taxon>Bacilli</taxon>
        <taxon>Bacillales</taxon>
        <taxon>Bacillaceae</taxon>
        <taxon>Halobacillus</taxon>
    </lineage>
</organism>
<evidence type="ECO:0000313" key="4">
    <source>
        <dbReference type="Proteomes" id="UP000660110"/>
    </source>
</evidence>
<keyword evidence="1" id="KW-0540">Nuclease</keyword>
<dbReference type="InterPro" id="IPR044925">
    <property type="entry name" value="His-Me_finger_sf"/>
</dbReference>
<dbReference type="AlphaFoldDB" id="A0A917B9I4"/>
<keyword evidence="2" id="KW-0378">Hydrolase</keyword>
<comment type="caution">
    <text evidence="3">The sequence shown here is derived from an EMBL/GenBank/DDBJ whole genome shotgun (WGS) entry which is preliminary data.</text>
</comment>
<dbReference type="Pfam" id="PF04231">
    <property type="entry name" value="Endonuclease_1"/>
    <property type="match status" value="1"/>
</dbReference>
<dbReference type="EMBL" id="BMEL01000003">
    <property type="protein sequence ID" value="GGF26657.1"/>
    <property type="molecule type" value="Genomic_DNA"/>
</dbReference>
<keyword evidence="4" id="KW-1185">Reference proteome</keyword>
<dbReference type="InterPro" id="IPR007346">
    <property type="entry name" value="Endonuclease-I"/>
</dbReference>
<reference evidence="3" key="1">
    <citation type="journal article" date="2014" name="Int. J. Syst. Evol. Microbiol.">
        <title>Complete genome sequence of Corynebacterium casei LMG S-19264T (=DSM 44701T), isolated from a smear-ripened cheese.</title>
        <authorList>
            <consortium name="US DOE Joint Genome Institute (JGI-PGF)"/>
            <person name="Walter F."/>
            <person name="Albersmeier A."/>
            <person name="Kalinowski J."/>
            <person name="Ruckert C."/>
        </authorList>
    </citation>
    <scope>NUCLEOTIDE SEQUENCE</scope>
    <source>
        <strain evidence="3">CGMCC 1.12153</strain>
    </source>
</reference>
<name>A0A917B9I4_HALAA</name>
<protein>
    <recommendedName>
        <fullName evidence="5">Endonuclease I</fullName>
    </recommendedName>
</protein>
<proteinExistence type="predicted"/>
<reference evidence="3" key="2">
    <citation type="submission" date="2020-09" db="EMBL/GenBank/DDBJ databases">
        <authorList>
            <person name="Sun Q."/>
            <person name="Zhou Y."/>
        </authorList>
    </citation>
    <scope>NUCLEOTIDE SEQUENCE</scope>
    <source>
        <strain evidence="3">CGMCC 1.12153</strain>
    </source>
</reference>
<dbReference type="Proteomes" id="UP000660110">
    <property type="component" value="Unassembled WGS sequence"/>
</dbReference>
<dbReference type="GO" id="GO:0004518">
    <property type="term" value="F:nuclease activity"/>
    <property type="evidence" value="ECO:0007669"/>
    <property type="project" value="UniProtKB-KW"/>
</dbReference>
<evidence type="ECO:0000313" key="3">
    <source>
        <dbReference type="EMBL" id="GGF26657.1"/>
    </source>
</evidence>
<accession>A0A917B9I4</accession>
<evidence type="ECO:0000256" key="1">
    <source>
        <dbReference type="ARBA" id="ARBA00022722"/>
    </source>
</evidence>
<dbReference type="PANTHER" id="PTHR33607:SF2">
    <property type="entry name" value="ENDONUCLEASE-1"/>
    <property type="match status" value="1"/>
</dbReference>
<dbReference type="GO" id="GO:0016787">
    <property type="term" value="F:hydrolase activity"/>
    <property type="evidence" value="ECO:0007669"/>
    <property type="project" value="UniProtKB-KW"/>
</dbReference>
<gene>
    <name evidence="3" type="ORF">GCM10010954_27150</name>
</gene>
<dbReference type="SUPFAM" id="SSF54060">
    <property type="entry name" value="His-Me finger endonucleases"/>
    <property type="match status" value="1"/>
</dbReference>
<sequence>MKQGETKYFDEEQNKDDLKTYYQEIEFDHPDELRKIKRLVQETHTSQVKYDPVQYVYPWVDLRPDFQLRNIYSGKNRDVKEVMKEDFETTLRRKAEIESSDHDVWTIMRKLKFNCEHVVPQSWFEGKEPMRGDLHHLFTCEPVCNSIRSNYPYYDFKDYPENQVEANRIEEQCGKAEGERFEPEHGKGAVARAMLYFFLRYPDIIETTYKKRVDVELLLKWHDQEPPDLYELHRNQGIYTIQENRNPFIDYPKQMSRLIKQDLSSLC</sequence>